<sequence>MKPGGYSDSGADVAYCLFSNEQEVVVPAASPDPANDYDWVFPDSEAGITAALSAGANVFWLNTVLYTGHPIETFFSEAIEIIGQHPDMVDLFDDKVFTNKRLAENKIDIPESYLIEESNDLALLKDKLQYPVVIKPIRGRGSQGVALVRNKEELSVRSEELLTSQNFGNAFYLERYLPGKEITITVMPPGKYRIREEEVVFEKHWSLPPVERFNHEDGIAPYNGTVAVVNNSKVLTGDELKDEAVGRAMSQCEEAAALVEARAPIRIDCRASAAGKYYLFDLNMKPNLTGASRKHRADQDSLTTIAARGIGWSYFDLLRNIAAQKWTPVAKS</sequence>
<dbReference type="Pfam" id="PF07478">
    <property type="entry name" value="Dala_Dala_lig_C"/>
    <property type="match status" value="1"/>
</dbReference>
<dbReference type="Gene3D" id="3.30.470.20">
    <property type="entry name" value="ATP-grasp fold, B domain"/>
    <property type="match status" value="1"/>
</dbReference>
<protein>
    <submittedName>
        <fullName evidence="5">ATP-grasp domain-containing protein</fullName>
    </submittedName>
</protein>
<keyword evidence="2" id="KW-0436">Ligase</keyword>
<reference evidence="5 6" key="1">
    <citation type="submission" date="2019-08" db="EMBL/GenBank/DDBJ databases">
        <title>Lewinella sp. strain SSH13 Genome sequencing and assembly.</title>
        <authorList>
            <person name="Kim I."/>
        </authorList>
    </citation>
    <scope>NUCLEOTIDE SEQUENCE [LARGE SCALE GENOMIC DNA]</scope>
    <source>
        <strain evidence="5 6">SSH13</strain>
    </source>
</reference>
<dbReference type="AlphaFoldDB" id="A0A5C7FBU7"/>
<dbReference type="EMBL" id="VOXD01000024">
    <property type="protein sequence ID" value="TXF88366.1"/>
    <property type="molecule type" value="Genomic_DNA"/>
</dbReference>
<organism evidence="5 6">
    <name type="scientific">Neolewinella aurantiaca</name>
    <dbReference type="NCBI Taxonomy" id="2602767"/>
    <lineage>
        <taxon>Bacteria</taxon>
        <taxon>Pseudomonadati</taxon>
        <taxon>Bacteroidota</taxon>
        <taxon>Saprospiria</taxon>
        <taxon>Saprospirales</taxon>
        <taxon>Lewinellaceae</taxon>
        <taxon>Neolewinella</taxon>
    </lineage>
</organism>
<dbReference type="Gene3D" id="3.30.1490.20">
    <property type="entry name" value="ATP-grasp fold, A domain"/>
    <property type="match status" value="1"/>
</dbReference>
<evidence type="ECO:0000256" key="1">
    <source>
        <dbReference type="ARBA" id="ARBA00010871"/>
    </source>
</evidence>
<comment type="caution">
    <text evidence="5">The sequence shown here is derived from an EMBL/GenBank/DDBJ whole genome shotgun (WGS) entry which is preliminary data.</text>
</comment>
<dbReference type="GO" id="GO:0005524">
    <property type="term" value="F:ATP binding"/>
    <property type="evidence" value="ECO:0007669"/>
    <property type="project" value="UniProtKB-UniRule"/>
</dbReference>
<keyword evidence="6" id="KW-1185">Reference proteome</keyword>
<dbReference type="SUPFAM" id="SSF56059">
    <property type="entry name" value="Glutathione synthetase ATP-binding domain-like"/>
    <property type="match status" value="1"/>
</dbReference>
<evidence type="ECO:0000259" key="4">
    <source>
        <dbReference type="PROSITE" id="PS50975"/>
    </source>
</evidence>
<name>A0A5C7FBU7_9BACT</name>
<dbReference type="GO" id="GO:0008716">
    <property type="term" value="F:D-alanine-D-alanine ligase activity"/>
    <property type="evidence" value="ECO:0007669"/>
    <property type="project" value="InterPro"/>
</dbReference>
<feature type="domain" description="ATP-grasp" evidence="4">
    <location>
        <begin position="99"/>
        <end position="323"/>
    </location>
</feature>
<dbReference type="PANTHER" id="PTHR23132:SF23">
    <property type="entry name" value="D-ALANINE--D-ALANINE LIGASE B"/>
    <property type="match status" value="1"/>
</dbReference>
<accession>A0A5C7FBU7</accession>
<evidence type="ECO:0000256" key="3">
    <source>
        <dbReference type="PROSITE-ProRule" id="PRU00409"/>
    </source>
</evidence>
<keyword evidence="3" id="KW-0067">ATP-binding</keyword>
<comment type="similarity">
    <text evidence="1">Belongs to the D-alanine--D-alanine ligase family.</text>
</comment>
<gene>
    <name evidence="5" type="ORF">FUA23_15235</name>
</gene>
<evidence type="ECO:0000313" key="5">
    <source>
        <dbReference type="EMBL" id="TXF88366.1"/>
    </source>
</evidence>
<dbReference type="InterPro" id="IPR013815">
    <property type="entry name" value="ATP_grasp_subdomain_1"/>
</dbReference>
<evidence type="ECO:0000256" key="2">
    <source>
        <dbReference type="ARBA" id="ARBA00022598"/>
    </source>
</evidence>
<dbReference type="Proteomes" id="UP000321907">
    <property type="component" value="Unassembled WGS sequence"/>
</dbReference>
<dbReference type="PANTHER" id="PTHR23132">
    <property type="entry name" value="D-ALANINE--D-ALANINE LIGASE"/>
    <property type="match status" value="1"/>
</dbReference>
<dbReference type="InterPro" id="IPR011761">
    <property type="entry name" value="ATP-grasp"/>
</dbReference>
<dbReference type="GO" id="GO:0046872">
    <property type="term" value="F:metal ion binding"/>
    <property type="evidence" value="ECO:0007669"/>
    <property type="project" value="InterPro"/>
</dbReference>
<keyword evidence="3" id="KW-0547">Nucleotide-binding</keyword>
<dbReference type="PROSITE" id="PS50975">
    <property type="entry name" value="ATP_GRASP"/>
    <property type="match status" value="1"/>
</dbReference>
<evidence type="ECO:0000313" key="6">
    <source>
        <dbReference type="Proteomes" id="UP000321907"/>
    </source>
</evidence>
<dbReference type="OrthoDB" id="9803907at2"/>
<dbReference type="InterPro" id="IPR011095">
    <property type="entry name" value="Dala_Dala_lig_C"/>
</dbReference>
<proteinExistence type="inferred from homology"/>